<dbReference type="PIRSF" id="PIRSF021377">
    <property type="entry name" value="YtfJ"/>
    <property type="match status" value="1"/>
</dbReference>
<gene>
    <name evidence="1" type="ORF">C3F09_08360</name>
</gene>
<reference evidence="1 2" key="1">
    <citation type="journal article" date="2018" name="ISME J.">
        <title>A methanotrophic archaeon couples anaerobic oxidation of methane to Fe(III) reduction.</title>
        <authorList>
            <person name="Cai C."/>
            <person name="Leu A.O."/>
            <person name="Xie G.J."/>
            <person name="Guo J."/>
            <person name="Feng Y."/>
            <person name="Zhao J.X."/>
            <person name="Tyson G.W."/>
            <person name="Yuan Z."/>
            <person name="Hu S."/>
        </authorList>
    </citation>
    <scope>NUCLEOTIDE SEQUENCE [LARGE SCALE GENOMIC DNA]</scope>
    <source>
        <strain evidence="1">FeB_12</strain>
    </source>
</reference>
<dbReference type="EMBL" id="PQAP01000128">
    <property type="protein sequence ID" value="PWB71059.1"/>
    <property type="molecule type" value="Genomic_DNA"/>
</dbReference>
<accession>A0A855X4Q8</accession>
<name>A0A855X4Q8_9BACT</name>
<comment type="caution">
    <text evidence="1">The sequence shown here is derived from an EMBL/GenBank/DDBJ whole genome shotgun (WGS) entry which is preliminary data.</text>
</comment>
<sequence length="124" mass="12584">MPNNTVAEILQVLVGELKQMARTESIVGEPVKAGDKTFVPVCTISVGFGAGGGSKEATSGFGGGGGAGLRIEPTAFIVMDKDGVSLLPAKRGAWENLVEAIPGAIEKLSKIKSASKSGEPDKSA</sequence>
<dbReference type="AlphaFoldDB" id="A0A855X4Q8"/>
<proteinExistence type="predicted"/>
<dbReference type="PANTHER" id="PTHR39162">
    <property type="entry name" value="GLL3345 PROTEIN"/>
    <property type="match status" value="1"/>
</dbReference>
<dbReference type="PANTHER" id="PTHR39162:SF1">
    <property type="entry name" value="SPORULATION PROTEIN YTFJ"/>
    <property type="match status" value="1"/>
</dbReference>
<evidence type="ECO:0000313" key="2">
    <source>
        <dbReference type="Proteomes" id="UP000250918"/>
    </source>
</evidence>
<organism evidence="1 2">
    <name type="scientific">candidate division GN15 bacterium</name>
    <dbReference type="NCBI Taxonomy" id="2072418"/>
    <lineage>
        <taxon>Bacteria</taxon>
        <taxon>candidate division GN15</taxon>
    </lineage>
</organism>
<evidence type="ECO:0000313" key="1">
    <source>
        <dbReference type="EMBL" id="PWB71059.1"/>
    </source>
</evidence>
<dbReference type="Proteomes" id="UP000250918">
    <property type="component" value="Unassembled WGS sequence"/>
</dbReference>
<dbReference type="InterPro" id="IPR014229">
    <property type="entry name" value="Spore_YtfJ"/>
</dbReference>
<protein>
    <submittedName>
        <fullName evidence="1">Sporulation protein</fullName>
    </submittedName>
</protein>
<dbReference type="Pfam" id="PF09579">
    <property type="entry name" value="Spore_YtfJ"/>
    <property type="match status" value="1"/>
</dbReference>